<keyword evidence="5" id="KW-1185">Reference proteome</keyword>
<comment type="caution">
    <text evidence="4">The sequence shown here is derived from an EMBL/GenBank/DDBJ whole genome shotgun (WGS) entry which is preliminary data.</text>
</comment>
<name>A0ABQ5VCF7_9PROT</name>
<evidence type="ECO:0000313" key="4">
    <source>
        <dbReference type="EMBL" id="GLQ24699.1"/>
    </source>
</evidence>
<reference evidence="4" key="1">
    <citation type="journal article" date="2014" name="Int. J. Syst. Evol. Microbiol.">
        <title>Complete genome of a new Firmicutes species belonging to the dominant human colonic microbiota ('Ruminococcus bicirculans') reveals two chromosomes and a selective capacity to utilize plant glucans.</title>
        <authorList>
            <consortium name="NISC Comparative Sequencing Program"/>
            <person name="Wegmann U."/>
            <person name="Louis P."/>
            <person name="Goesmann A."/>
            <person name="Henrissat B."/>
            <person name="Duncan S.H."/>
            <person name="Flint H.J."/>
        </authorList>
    </citation>
    <scope>NUCLEOTIDE SEQUENCE</scope>
    <source>
        <strain evidence="4">NBRC 108219</strain>
    </source>
</reference>
<dbReference type="Proteomes" id="UP001161391">
    <property type="component" value="Unassembled WGS sequence"/>
</dbReference>
<comment type="similarity">
    <text evidence="2">Belongs to the NAD(P)-dependent epimerase/dehydratase family.</text>
</comment>
<evidence type="ECO:0000313" key="5">
    <source>
        <dbReference type="Proteomes" id="UP001161391"/>
    </source>
</evidence>
<evidence type="ECO:0000259" key="3">
    <source>
        <dbReference type="Pfam" id="PF01370"/>
    </source>
</evidence>
<evidence type="ECO:0000256" key="1">
    <source>
        <dbReference type="ARBA" id="ARBA00005125"/>
    </source>
</evidence>
<dbReference type="InterPro" id="IPR001509">
    <property type="entry name" value="Epimerase_deHydtase"/>
</dbReference>
<organism evidence="4 5">
    <name type="scientific">Algimonas ampicilliniresistens</name>
    <dbReference type="NCBI Taxonomy" id="1298735"/>
    <lineage>
        <taxon>Bacteria</taxon>
        <taxon>Pseudomonadati</taxon>
        <taxon>Pseudomonadota</taxon>
        <taxon>Alphaproteobacteria</taxon>
        <taxon>Maricaulales</taxon>
        <taxon>Robiginitomaculaceae</taxon>
        <taxon>Algimonas</taxon>
    </lineage>
</organism>
<reference evidence="4" key="2">
    <citation type="submission" date="2023-01" db="EMBL/GenBank/DDBJ databases">
        <title>Draft genome sequence of Algimonas ampicilliniresistens strain NBRC 108219.</title>
        <authorList>
            <person name="Sun Q."/>
            <person name="Mori K."/>
        </authorList>
    </citation>
    <scope>NUCLEOTIDE SEQUENCE</scope>
    <source>
        <strain evidence="4">NBRC 108219</strain>
    </source>
</reference>
<dbReference type="SUPFAM" id="SSF51735">
    <property type="entry name" value="NAD(P)-binding Rossmann-fold domains"/>
    <property type="match status" value="1"/>
</dbReference>
<dbReference type="Gene3D" id="3.40.50.720">
    <property type="entry name" value="NAD(P)-binding Rossmann-like Domain"/>
    <property type="match status" value="1"/>
</dbReference>
<proteinExistence type="inferred from homology"/>
<gene>
    <name evidence="4" type="primary">wbmH</name>
    <name evidence="4" type="ORF">GCM10007853_25730</name>
</gene>
<accession>A0ABQ5VCF7</accession>
<dbReference type="PANTHER" id="PTHR43000">
    <property type="entry name" value="DTDP-D-GLUCOSE 4,6-DEHYDRATASE-RELATED"/>
    <property type="match status" value="1"/>
</dbReference>
<evidence type="ECO:0000256" key="2">
    <source>
        <dbReference type="ARBA" id="ARBA00007637"/>
    </source>
</evidence>
<feature type="domain" description="NAD-dependent epimerase/dehydratase" evidence="3">
    <location>
        <begin position="4"/>
        <end position="216"/>
    </location>
</feature>
<dbReference type="RefSeq" id="WP_284391428.1">
    <property type="nucleotide sequence ID" value="NZ_BSNK01000002.1"/>
</dbReference>
<protein>
    <submittedName>
        <fullName evidence="4">Nucleotide sugar epimerase</fullName>
    </submittedName>
</protein>
<dbReference type="Pfam" id="PF01370">
    <property type="entry name" value="Epimerase"/>
    <property type="match status" value="1"/>
</dbReference>
<sequence length="315" mass="34497">MKAFITGGAGQVGSHVAEMMLERGDTVVAIDNFATGRPEHLPEESDKFTFVNGDIADKDLINTLIGDLKPDVIVHTAAAYADPDDWYTDTQTNTVGGANLVKAAKEHEVGRFIYFQTALCYGTDPQESPITLNHPKNPANSSYAISKTAAEDYLEYSGINYVTFRLANVIGPRNVAGPLPIFYGRLKDGKKCFVTPARRDFVYVGDLARNVVRAADGVGSGAYHFSSGTDIPIIELYDAVVEAMQLNEYPEPDQLPLGPDDAASILLDPSRTYADFGEIEFTPLKEFVKKAVDYYREHGTLGEYTHLKLEGADKQ</sequence>
<dbReference type="EMBL" id="BSNK01000002">
    <property type="protein sequence ID" value="GLQ24699.1"/>
    <property type="molecule type" value="Genomic_DNA"/>
</dbReference>
<comment type="pathway">
    <text evidence="1">Bacterial outer membrane biogenesis; LPS O-antigen biosynthesis.</text>
</comment>
<dbReference type="InterPro" id="IPR036291">
    <property type="entry name" value="NAD(P)-bd_dom_sf"/>
</dbReference>